<accession>A0ABM5N7F9</accession>
<gene>
    <name evidence="1" type="ordered locus">Emtol_0192</name>
</gene>
<protein>
    <submittedName>
        <fullName evidence="1">Uncharacterized protein</fullName>
    </submittedName>
</protein>
<geneLocation type="plasmid" evidence="1 2">
    <name>pEMTOL01</name>
</geneLocation>
<evidence type="ECO:0000313" key="1">
    <source>
        <dbReference type="EMBL" id="AFK05464.1"/>
    </source>
</evidence>
<keyword evidence="1" id="KW-0614">Plasmid</keyword>
<dbReference type="RefSeq" id="WP_015026210.1">
    <property type="nucleotide sequence ID" value="NC_018742.1"/>
</dbReference>
<reference evidence="1 2" key="1">
    <citation type="submission" date="2011-07" db="EMBL/GenBank/DDBJ databases">
        <title>The complete genome of plasmid 1 of Emticicia oligotrophica DSM 17448.</title>
        <authorList>
            <consortium name="US DOE Joint Genome Institute (JGI-PGF)"/>
            <person name="Lucas S."/>
            <person name="Han J."/>
            <person name="Lapidus A."/>
            <person name="Bruce D."/>
            <person name="Goodwin L."/>
            <person name="Pitluck S."/>
            <person name="Peters L."/>
            <person name="Kyrpides N."/>
            <person name="Mavromatis K."/>
            <person name="Ivanova N."/>
            <person name="Ovchinnikova G."/>
            <person name="Teshima H."/>
            <person name="Detter J.C."/>
            <person name="Tapia R."/>
            <person name="Han C."/>
            <person name="Land M."/>
            <person name="Hauser L."/>
            <person name="Markowitz V."/>
            <person name="Cheng J.-F."/>
            <person name="Hugenholtz P."/>
            <person name="Woyke T."/>
            <person name="Wu D."/>
            <person name="Tindall B."/>
            <person name="Pomrenke H."/>
            <person name="Brambilla E."/>
            <person name="Klenk H.-P."/>
            <person name="Eisen J.A."/>
        </authorList>
    </citation>
    <scope>NUCLEOTIDE SEQUENCE [LARGE SCALE GENOMIC DNA]</scope>
    <source>
        <strain evidence="2">DSM 17448 / GPTSA100-15</strain>
        <plasmid evidence="1 2">pEMTOL01</plasmid>
    </source>
</reference>
<name>A0ABM5N7F9_EMTOG</name>
<dbReference type="EMBL" id="CP002962">
    <property type="protein sequence ID" value="AFK05464.1"/>
    <property type="molecule type" value="Genomic_DNA"/>
</dbReference>
<organism evidence="1 2">
    <name type="scientific">Emticicia oligotrophica (strain DSM 17448 / CIP 109782 / MTCC 6937 / GPTSA100-15)</name>
    <dbReference type="NCBI Taxonomy" id="929562"/>
    <lineage>
        <taxon>Bacteria</taxon>
        <taxon>Pseudomonadati</taxon>
        <taxon>Bacteroidota</taxon>
        <taxon>Cytophagia</taxon>
        <taxon>Cytophagales</taxon>
        <taxon>Leadbetterellaceae</taxon>
        <taxon>Emticicia</taxon>
    </lineage>
</organism>
<dbReference type="Proteomes" id="UP000002875">
    <property type="component" value="Plasmid pEMTOL01"/>
</dbReference>
<keyword evidence="2" id="KW-1185">Reference proteome</keyword>
<proteinExistence type="predicted"/>
<evidence type="ECO:0000313" key="2">
    <source>
        <dbReference type="Proteomes" id="UP000002875"/>
    </source>
</evidence>
<sequence length="101" mass="11998">MLHSRSVQDQKMDSFVRMLDFVINGKELYKPLIINVINDARLLSLGQKNYYTIDRDDYHIIVYLAEKDKSFFENVNTETLQKADYEHILQTLMSDRHHAYA</sequence>